<dbReference type="Pfam" id="PF01326">
    <property type="entry name" value="PPDK_N"/>
    <property type="match status" value="1"/>
</dbReference>
<protein>
    <recommendedName>
        <fullName evidence="1">Pyruvate phosphate dikinase AMP/ATP-binding domain-containing protein</fullName>
    </recommendedName>
</protein>
<dbReference type="Gene3D" id="3.30.1490.20">
    <property type="entry name" value="ATP-grasp fold, A domain"/>
    <property type="match status" value="1"/>
</dbReference>
<dbReference type="Proteomes" id="UP000265930">
    <property type="component" value="Unassembled WGS sequence"/>
</dbReference>
<dbReference type="InterPro" id="IPR002192">
    <property type="entry name" value="PPDK_AMP/ATP-bd"/>
</dbReference>
<dbReference type="AlphaFoldDB" id="A0A399IHB3"/>
<feature type="domain" description="Pyruvate phosphate dikinase AMP/ATP-binding" evidence="1">
    <location>
        <begin position="1"/>
        <end position="39"/>
    </location>
</feature>
<accession>A0A399IHB3</accession>
<evidence type="ECO:0000313" key="3">
    <source>
        <dbReference type="Proteomes" id="UP000265930"/>
    </source>
</evidence>
<evidence type="ECO:0000313" key="2">
    <source>
        <dbReference type="EMBL" id="RII32368.1"/>
    </source>
</evidence>
<gene>
    <name evidence="2" type="ORF">D2A34_24245</name>
</gene>
<organism evidence="2 3">
    <name type="scientific">Clostridium chromiireducens</name>
    <dbReference type="NCBI Taxonomy" id="225345"/>
    <lineage>
        <taxon>Bacteria</taxon>
        <taxon>Bacillati</taxon>
        <taxon>Bacillota</taxon>
        <taxon>Clostridia</taxon>
        <taxon>Eubacteriales</taxon>
        <taxon>Clostridiaceae</taxon>
        <taxon>Clostridium</taxon>
    </lineage>
</organism>
<proteinExistence type="predicted"/>
<reference evidence="2 3" key="1">
    <citation type="submission" date="2018-08" db="EMBL/GenBank/DDBJ databases">
        <title>Genome of Clostridium chromiireducens C1, DSM12136.</title>
        <authorList>
            <person name="Xing M."/>
            <person name="Wei Y."/>
            <person name="Ang E.L."/>
            <person name="Zhao H."/>
            <person name="Zhang Y."/>
        </authorList>
    </citation>
    <scope>NUCLEOTIDE SEQUENCE [LARGE SCALE GENOMIC DNA]</scope>
    <source>
        <strain evidence="2 3">C1</strain>
    </source>
</reference>
<name>A0A399IHB3_9CLOT</name>
<sequence>MHAVRNCYTSLFTDRAILYRLQNKIEHEKLHMSVVVRKIL</sequence>
<dbReference type="GO" id="GO:0005524">
    <property type="term" value="F:ATP binding"/>
    <property type="evidence" value="ECO:0007669"/>
    <property type="project" value="InterPro"/>
</dbReference>
<comment type="caution">
    <text evidence="2">The sequence shown here is derived from an EMBL/GenBank/DDBJ whole genome shotgun (WGS) entry which is preliminary data.</text>
</comment>
<dbReference type="RefSeq" id="WP_119368176.1">
    <property type="nucleotide sequence ID" value="NZ_QXDJ01000008.1"/>
</dbReference>
<dbReference type="SUPFAM" id="SSF56059">
    <property type="entry name" value="Glutathione synthetase ATP-binding domain-like"/>
    <property type="match status" value="1"/>
</dbReference>
<dbReference type="InterPro" id="IPR013815">
    <property type="entry name" value="ATP_grasp_subdomain_1"/>
</dbReference>
<dbReference type="GO" id="GO:0016301">
    <property type="term" value="F:kinase activity"/>
    <property type="evidence" value="ECO:0007669"/>
    <property type="project" value="InterPro"/>
</dbReference>
<dbReference type="EMBL" id="QXDJ01000008">
    <property type="protein sequence ID" value="RII32368.1"/>
    <property type="molecule type" value="Genomic_DNA"/>
</dbReference>
<evidence type="ECO:0000259" key="1">
    <source>
        <dbReference type="Pfam" id="PF01326"/>
    </source>
</evidence>